<sequence>MDLAAYIFGKFRFTISLSRWARDCRMVVCIDSIFRDVRSIRNDKISGHPISGMVSGARSKLLGGLNGANCCLETGFMVLVKVDEGIPDNSSRVEQSSPKGHFMVAGA</sequence>
<keyword evidence="2" id="KW-1185">Reference proteome</keyword>
<dbReference type="HOGENOM" id="CLU_2211761_0_0_1"/>
<evidence type="ECO:0000313" key="1">
    <source>
        <dbReference type="EMBL" id="ELU37024.1"/>
    </source>
</evidence>
<reference evidence="1 2" key="1">
    <citation type="journal article" date="2013" name="Nat. Commun.">
        <title>The evolution and pathogenic mechanisms of the rice sheath blight pathogen.</title>
        <authorList>
            <person name="Zheng A."/>
            <person name="Lin R."/>
            <person name="Xu L."/>
            <person name="Qin P."/>
            <person name="Tang C."/>
            <person name="Ai P."/>
            <person name="Zhang D."/>
            <person name="Liu Y."/>
            <person name="Sun Z."/>
            <person name="Feng H."/>
            <person name="Wang Y."/>
            <person name="Chen Y."/>
            <person name="Liang X."/>
            <person name="Fu R."/>
            <person name="Li Q."/>
            <person name="Zhang J."/>
            <person name="Yu X."/>
            <person name="Xie Z."/>
            <person name="Ding L."/>
            <person name="Guan P."/>
            <person name="Tang J."/>
            <person name="Liang Y."/>
            <person name="Wang S."/>
            <person name="Deng Q."/>
            <person name="Li S."/>
            <person name="Zhu J."/>
            <person name="Wang L."/>
            <person name="Liu H."/>
            <person name="Li P."/>
        </authorList>
    </citation>
    <scope>NUCLEOTIDE SEQUENCE [LARGE SCALE GENOMIC DNA]</scope>
    <source>
        <strain evidence="2">AG-1 IA</strain>
    </source>
</reference>
<proteinExistence type="predicted"/>
<accession>L8WKY1</accession>
<protein>
    <submittedName>
        <fullName evidence="1">Uncharacterized protein</fullName>
    </submittedName>
</protein>
<organism evidence="1 2">
    <name type="scientific">Thanatephorus cucumeris (strain AG1-IA)</name>
    <name type="common">Rice sheath blight fungus</name>
    <name type="synonym">Rhizoctonia solani</name>
    <dbReference type="NCBI Taxonomy" id="983506"/>
    <lineage>
        <taxon>Eukaryota</taxon>
        <taxon>Fungi</taxon>
        <taxon>Dikarya</taxon>
        <taxon>Basidiomycota</taxon>
        <taxon>Agaricomycotina</taxon>
        <taxon>Agaricomycetes</taxon>
        <taxon>Cantharellales</taxon>
        <taxon>Ceratobasidiaceae</taxon>
        <taxon>Rhizoctonia</taxon>
        <taxon>Rhizoctonia solani AG-1</taxon>
    </lineage>
</organism>
<dbReference type="EMBL" id="AFRT01002903">
    <property type="protein sequence ID" value="ELU37024.1"/>
    <property type="molecule type" value="Genomic_DNA"/>
</dbReference>
<comment type="caution">
    <text evidence="1">The sequence shown here is derived from an EMBL/GenBank/DDBJ whole genome shotgun (WGS) entry which is preliminary data.</text>
</comment>
<gene>
    <name evidence="1" type="ORF">AG1IA_08944</name>
</gene>
<dbReference type="AlphaFoldDB" id="L8WKY1"/>
<dbReference type="Proteomes" id="UP000011668">
    <property type="component" value="Unassembled WGS sequence"/>
</dbReference>
<evidence type="ECO:0000313" key="2">
    <source>
        <dbReference type="Proteomes" id="UP000011668"/>
    </source>
</evidence>
<name>L8WKY1_THACA</name>